<proteinExistence type="predicted"/>
<organism evidence="3 4">
    <name type="scientific">Aquilegia coerulea</name>
    <name type="common">Rocky mountain columbine</name>
    <dbReference type="NCBI Taxonomy" id="218851"/>
    <lineage>
        <taxon>Eukaryota</taxon>
        <taxon>Viridiplantae</taxon>
        <taxon>Streptophyta</taxon>
        <taxon>Embryophyta</taxon>
        <taxon>Tracheophyta</taxon>
        <taxon>Spermatophyta</taxon>
        <taxon>Magnoliopsida</taxon>
        <taxon>Ranunculales</taxon>
        <taxon>Ranunculaceae</taxon>
        <taxon>Thalictroideae</taxon>
        <taxon>Aquilegia</taxon>
    </lineage>
</organism>
<dbReference type="EMBL" id="KZ305043">
    <property type="protein sequence ID" value="PIA39956.1"/>
    <property type="molecule type" value="Genomic_DNA"/>
</dbReference>
<dbReference type="OrthoDB" id="10480295at2759"/>
<feature type="coiled-coil region" evidence="1">
    <location>
        <begin position="99"/>
        <end position="133"/>
    </location>
</feature>
<evidence type="ECO:0000313" key="3">
    <source>
        <dbReference type="EMBL" id="PIA39956.1"/>
    </source>
</evidence>
<feature type="region of interest" description="Disordered" evidence="2">
    <location>
        <begin position="150"/>
        <end position="199"/>
    </location>
</feature>
<reference evidence="3 4" key="1">
    <citation type="submission" date="2017-09" db="EMBL/GenBank/DDBJ databases">
        <title>WGS assembly of Aquilegia coerulea Goldsmith.</title>
        <authorList>
            <person name="Hodges S."/>
            <person name="Kramer E."/>
            <person name="Nordborg M."/>
            <person name="Tomkins J."/>
            <person name="Borevitz J."/>
            <person name="Derieg N."/>
            <person name="Yan J."/>
            <person name="Mihaltcheva S."/>
            <person name="Hayes R.D."/>
            <person name="Rokhsar D."/>
        </authorList>
    </citation>
    <scope>NUCLEOTIDE SEQUENCE [LARGE SCALE GENOMIC DNA]</scope>
    <source>
        <strain evidence="4">cv. Goldsmith</strain>
    </source>
</reference>
<feature type="region of interest" description="Disordered" evidence="2">
    <location>
        <begin position="1"/>
        <end position="83"/>
    </location>
</feature>
<dbReference type="AlphaFoldDB" id="A0A2G5D8W7"/>
<name>A0A2G5D8W7_AQUCA</name>
<sequence length="199" mass="22051">MATKKISGVRSKKNKDQLGSELLTTEPITPRTRGRPRISQCSHSKAPSCDDQRVDPVIENNKDGESNNSDRQDGEKSEPNVEENVKHFTQMLQQGVSNFRAMVAKCDELQNENHELRKKLETSLAKLEEYEKVKLLLTESIQAIQSLLGLSPLPSSTDSPKPPESPKPDHTKNTRKAAGGRAEAPPKAIRRKISSGMTV</sequence>
<evidence type="ECO:0000313" key="4">
    <source>
        <dbReference type="Proteomes" id="UP000230069"/>
    </source>
</evidence>
<dbReference type="Proteomes" id="UP000230069">
    <property type="component" value="Unassembled WGS sequence"/>
</dbReference>
<feature type="compositionally biased region" description="Basic and acidic residues" evidence="2">
    <location>
        <begin position="48"/>
        <end position="83"/>
    </location>
</feature>
<keyword evidence="1" id="KW-0175">Coiled coil</keyword>
<accession>A0A2G5D8W7</accession>
<evidence type="ECO:0000256" key="2">
    <source>
        <dbReference type="SAM" id="MobiDB-lite"/>
    </source>
</evidence>
<keyword evidence="4" id="KW-1185">Reference proteome</keyword>
<protein>
    <submittedName>
        <fullName evidence="3">Uncharacterized protein</fullName>
    </submittedName>
</protein>
<dbReference type="InParanoid" id="A0A2G5D8W7"/>
<gene>
    <name evidence="3" type="ORF">AQUCO_02600419v1</name>
</gene>
<feature type="compositionally biased region" description="Low complexity" evidence="2">
    <location>
        <begin position="150"/>
        <end position="159"/>
    </location>
</feature>
<evidence type="ECO:0000256" key="1">
    <source>
        <dbReference type="SAM" id="Coils"/>
    </source>
</evidence>